<reference evidence="2" key="1">
    <citation type="submission" date="2020-11" db="EMBL/GenBank/DDBJ databases">
        <authorList>
            <consortium name="DOE Joint Genome Institute"/>
            <person name="Ahrendt S."/>
            <person name="Riley R."/>
            <person name="Andreopoulos W."/>
            <person name="LaButti K."/>
            <person name="Pangilinan J."/>
            <person name="Ruiz-duenas F.J."/>
            <person name="Barrasa J.M."/>
            <person name="Sanchez-Garcia M."/>
            <person name="Camarero S."/>
            <person name="Miyauchi S."/>
            <person name="Serrano A."/>
            <person name="Linde D."/>
            <person name="Babiker R."/>
            <person name="Drula E."/>
            <person name="Ayuso-Fernandez I."/>
            <person name="Pacheco R."/>
            <person name="Padilla G."/>
            <person name="Ferreira P."/>
            <person name="Barriuso J."/>
            <person name="Kellner H."/>
            <person name="Castanera R."/>
            <person name="Alfaro M."/>
            <person name="Ramirez L."/>
            <person name="Pisabarro A.G."/>
            <person name="Kuo A."/>
            <person name="Tritt A."/>
            <person name="Lipzen A."/>
            <person name="He G."/>
            <person name="Yan M."/>
            <person name="Ng V."/>
            <person name="Cullen D."/>
            <person name="Martin F."/>
            <person name="Rosso M.-N."/>
            <person name="Henrissat B."/>
            <person name="Hibbett D."/>
            <person name="Martinez A.T."/>
            <person name="Grigoriev I.V."/>
        </authorList>
    </citation>
    <scope>NUCLEOTIDE SEQUENCE</scope>
    <source>
        <strain evidence="2">AH 44721</strain>
    </source>
</reference>
<dbReference type="EMBL" id="JADNYJ010000094">
    <property type="protein sequence ID" value="KAF8886696.1"/>
    <property type="molecule type" value="Genomic_DNA"/>
</dbReference>
<gene>
    <name evidence="2" type="ORF">CPB84DRAFT_1538045</name>
</gene>
<feature type="region of interest" description="Disordered" evidence="1">
    <location>
        <begin position="101"/>
        <end position="120"/>
    </location>
</feature>
<keyword evidence="3" id="KW-1185">Reference proteome</keyword>
<evidence type="ECO:0000313" key="3">
    <source>
        <dbReference type="Proteomes" id="UP000724874"/>
    </source>
</evidence>
<protein>
    <submittedName>
        <fullName evidence="2">Uncharacterized protein</fullName>
    </submittedName>
</protein>
<name>A0A9P5NGG5_GYMJU</name>
<organism evidence="2 3">
    <name type="scientific">Gymnopilus junonius</name>
    <name type="common">Spectacular rustgill mushroom</name>
    <name type="synonym">Gymnopilus spectabilis subsp. junonius</name>
    <dbReference type="NCBI Taxonomy" id="109634"/>
    <lineage>
        <taxon>Eukaryota</taxon>
        <taxon>Fungi</taxon>
        <taxon>Dikarya</taxon>
        <taxon>Basidiomycota</taxon>
        <taxon>Agaricomycotina</taxon>
        <taxon>Agaricomycetes</taxon>
        <taxon>Agaricomycetidae</taxon>
        <taxon>Agaricales</taxon>
        <taxon>Agaricineae</taxon>
        <taxon>Hymenogastraceae</taxon>
        <taxon>Gymnopilus</taxon>
    </lineage>
</organism>
<sequence>MGANGTLEPPPKAPTVVASGDDQMDVDAAVVNGTESCPTLQTPTAKWPSGLQPPINATSVENGQPEQPVGLLMADGTRAKSMHTILLLRDLLQFLRIPGWDAPPRQGGDAPGVQKGDGTSASLVDPRAYYALLEGEETMNVEQRVDILAHASIALAKALFPFRGSESQLGTRINALDSRLHEQFEMLLKPEEREKAMQVVKEALKGWRRRRRAMSLWLMRSCQRIKRCRRWRREERSAIC</sequence>
<proteinExistence type="predicted"/>
<comment type="caution">
    <text evidence="2">The sequence shown here is derived from an EMBL/GenBank/DDBJ whole genome shotgun (WGS) entry which is preliminary data.</text>
</comment>
<dbReference type="OrthoDB" id="3071744at2759"/>
<dbReference type="AlphaFoldDB" id="A0A9P5NGG5"/>
<evidence type="ECO:0000313" key="2">
    <source>
        <dbReference type="EMBL" id="KAF8886696.1"/>
    </source>
</evidence>
<accession>A0A9P5NGG5</accession>
<evidence type="ECO:0000256" key="1">
    <source>
        <dbReference type="SAM" id="MobiDB-lite"/>
    </source>
</evidence>
<dbReference type="Proteomes" id="UP000724874">
    <property type="component" value="Unassembled WGS sequence"/>
</dbReference>